<evidence type="ECO:0000256" key="1">
    <source>
        <dbReference type="ARBA" id="ARBA00006914"/>
    </source>
</evidence>
<dbReference type="Gene3D" id="3.40.50.300">
    <property type="entry name" value="P-loop containing nucleotide triphosphate hydrolases"/>
    <property type="match status" value="1"/>
</dbReference>
<keyword evidence="2" id="KW-0547">Nucleotide-binding</keyword>
<comment type="caution">
    <text evidence="6">The sequence shown here is derived from an EMBL/GenBank/DDBJ whole genome shotgun (WGS) entry which is preliminary data.</text>
</comment>
<keyword evidence="3" id="KW-0067">ATP-binding</keyword>
<dbReference type="InterPro" id="IPR050221">
    <property type="entry name" value="26S_Proteasome_ATPase"/>
</dbReference>
<evidence type="ECO:0000256" key="4">
    <source>
        <dbReference type="SAM" id="MobiDB-lite"/>
    </source>
</evidence>
<feature type="compositionally biased region" description="Basic residues" evidence="4">
    <location>
        <begin position="582"/>
        <end position="594"/>
    </location>
</feature>
<feature type="compositionally biased region" description="Basic residues" evidence="4">
    <location>
        <begin position="694"/>
        <end position="704"/>
    </location>
</feature>
<feature type="region of interest" description="Disordered" evidence="4">
    <location>
        <begin position="450"/>
        <end position="754"/>
    </location>
</feature>
<dbReference type="InterPro" id="IPR003959">
    <property type="entry name" value="ATPase_AAA_core"/>
</dbReference>
<name>A0ABR2JRY2_9EUKA</name>
<protein>
    <recommendedName>
        <fullName evidence="5">AAA+ ATPase domain-containing protein</fullName>
    </recommendedName>
</protein>
<dbReference type="EMBL" id="JAPFFF010000010">
    <property type="protein sequence ID" value="KAK8881502.1"/>
    <property type="molecule type" value="Genomic_DNA"/>
</dbReference>
<evidence type="ECO:0000256" key="2">
    <source>
        <dbReference type="ARBA" id="ARBA00022741"/>
    </source>
</evidence>
<dbReference type="SMART" id="SM00382">
    <property type="entry name" value="AAA"/>
    <property type="match status" value="1"/>
</dbReference>
<feature type="compositionally biased region" description="Acidic residues" evidence="4">
    <location>
        <begin position="478"/>
        <end position="490"/>
    </location>
</feature>
<feature type="compositionally biased region" description="Acidic residues" evidence="4">
    <location>
        <begin position="652"/>
        <end position="661"/>
    </location>
</feature>
<dbReference type="InterPro" id="IPR003593">
    <property type="entry name" value="AAA+_ATPase"/>
</dbReference>
<feature type="compositionally biased region" description="Basic residues" evidence="4">
    <location>
        <begin position="638"/>
        <end position="647"/>
    </location>
</feature>
<feature type="compositionally biased region" description="Basic residues" evidence="4">
    <location>
        <begin position="494"/>
        <end position="504"/>
    </location>
</feature>
<proteinExistence type="inferred from homology"/>
<dbReference type="PANTHER" id="PTHR23073">
    <property type="entry name" value="26S PROTEASOME REGULATORY SUBUNIT"/>
    <property type="match status" value="1"/>
</dbReference>
<accession>A0ABR2JRY2</accession>
<feature type="compositionally biased region" description="Acidic residues" evidence="4">
    <location>
        <begin position="681"/>
        <end position="690"/>
    </location>
</feature>
<organism evidence="6 7">
    <name type="scientific">Tritrichomonas musculus</name>
    <dbReference type="NCBI Taxonomy" id="1915356"/>
    <lineage>
        <taxon>Eukaryota</taxon>
        <taxon>Metamonada</taxon>
        <taxon>Parabasalia</taxon>
        <taxon>Tritrichomonadida</taxon>
        <taxon>Tritrichomonadidae</taxon>
        <taxon>Tritrichomonas</taxon>
    </lineage>
</organism>
<dbReference type="Gene3D" id="1.10.8.60">
    <property type="match status" value="1"/>
</dbReference>
<evidence type="ECO:0000259" key="5">
    <source>
        <dbReference type="SMART" id="SM00382"/>
    </source>
</evidence>
<reference evidence="6 7" key="1">
    <citation type="submission" date="2024-04" db="EMBL/GenBank/DDBJ databases">
        <title>Tritrichomonas musculus Genome.</title>
        <authorList>
            <person name="Alves-Ferreira E."/>
            <person name="Grigg M."/>
            <person name="Lorenzi H."/>
            <person name="Galac M."/>
        </authorList>
    </citation>
    <scope>NUCLEOTIDE SEQUENCE [LARGE SCALE GENOMIC DNA]</scope>
    <source>
        <strain evidence="6 7">EAF2021</strain>
    </source>
</reference>
<dbReference type="InterPro" id="IPR027417">
    <property type="entry name" value="P-loop_NTPase"/>
</dbReference>
<feature type="domain" description="AAA+ ATPase" evidence="5">
    <location>
        <begin position="216"/>
        <end position="353"/>
    </location>
</feature>
<dbReference type="Pfam" id="PF00004">
    <property type="entry name" value="AAA"/>
    <property type="match status" value="1"/>
</dbReference>
<feature type="compositionally biased region" description="Acidic residues" evidence="4">
    <location>
        <begin position="508"/>
        <end position="524"/>
    </location>
</feature>
<feature type="compositionally biased region" description="Basic residues" evidence="4">
    <location>
        <begin position="543"/>
        <end position="555"/>
    </location>
</feature>
<sequence>MAQQLFTVSVVSLPLNFTILLHPDSIASLGIEENGYALVKGVNGLITVVKVVQDQDCPATGTRITHSVQMTLGASPGDSVPILPFSEREHCEAIQIAPLFDKNSISDEGSDFTSAVKNYFASDPRPISVDSIFTLIIDSEERAFKILKCSPTDRSFSSKSTKLYFTAEPGPLLPKPLISKHLNTLVLDKQIIDFVKNNIYFPVNRQNVLRSINLPTSTGIIIEGPPGCGKTSLLSAISNTVNIPSIYCAARRLKKLSVSDYIEKLNQVFGYTAEKPQCLIMFDDIDYIVSSFRQSKLTADRVKLATFFNLFDAVMNRSGVIVIATAVSPSTSIDPALLRDGRFGQRIVLNQPTLDQRKELIRLYTGGMRIEDEDLNEIVRKIGGKSNAEGNAPSNVSAKEIERICRVAVTTLIEEATGNQGTEVVDSLAVYTLNTKMKAMHFGVTSTIRNRNRRGDDEDEDDDGGRRRRRRRRRHNEDDESNQEEDEDDDDGHRRHRRHRRRRHRFDDDDDEENNQEEDDDEGDGGSRRRRRRRHRDEMSSSSRRRRSHRSSRRRRNEDDEEEDEGNNRNEEEDDDFGGGRNRNRNQNRNRRNNRFNDDEDDEDNDPFSKQGRNVGRRGRNNEDSDEDDQGAIDRNKRFPSRNSKKPVRNDDGDDDEDEDDPFNKRAKRRPPPSRGRNMNEDDDEDDDNEMGSRKRGSRSMRRNGGRDDEVEDDNSSRRRSRRRRNNNEDDEEENERRPRARRSRNVYEDDDED</sequence>
<evidence type="ECO:0000313" key="7">
    <source>
        <dbReference type="Proteomes" id="UP001470230"/>
    </source>
</evidence>
<dbReference type="Gene3D" id="2.40.40.20">
    <property type="match status" value="1"/>
</dbReference>
<gene>
    <name evidence="6" type="ORF">M9Y10_004238</name>
</gene>
<comment type="similarity">
    <text evidence="1">Belongs to the AAA ATPase family.</text>
</comment>
<dbReference type="SUPFAM" id="SSF52540">
    <property type="entry name" value="P-loop containing nucleoside triphosphate hydrolases"/>
    <property type="match status" value="1"/>
</dbReference>
<evidence type="ECO:0000256" key="3">
    <source>
        <dbReference type="ARBA" id="ARBA00022840"/>
    </source>
</evidence>
<keyword evidence="7" id="KW-1185">Reference proteome</keyword>
<dbReference type="Proteomes" id="UP001470230">
    <property type="component" value="Unassembled WGS sequence"/>
</dbReference>
<feature type="compositionally biased region" description="Acidic residues" evidence="4">
    <location>
        <begin position="559"/>
        <end position="577"/>
    </location>
</feature>
<evidence type="ECO:0000313" key="6">
    <source>
        <dbReference type="EMBL" id="KAK8881502.1"/>
    </source>
</evidence>